<dbReference type="AlphaFoldDB" id="A0A653FK87"/>
<accession>A0A653FK87</accession>
<gene>
    <name evidence="1" type="ORF">BIN_B_04429</name>
</gene>
<evidence type="ECO:0000313" key="1">
    <source>
        <dbReference type="EMBL" id="VTP10090.1"/>
    </source>
</evidence>
<proteinExistence type="predicted"/>
<protein>
    <submittedName>
        <fullName evidence="1">Uncharacterized protein</fullName>
    </submittedName>
</protein>
<dbReference type="EMBL" id="LR589651">
    <property type="protein sequence ID" value="VTP10090.1"/>
    <property type="molecule type" value="Genomic_DNA"/>
</dbReference>
<name>A0A653FK87_MYCSM</name>
<reference evidence="1" key="1">
    <citation type="submission" date="2019-05" db="EMBL/GenBank/DDBJ databases">
        <authorList>
            <person name="Naeem R."/>
            <person name="Antony C."/>
            <person name="Guan Q."/>
        </authorList>
    </citation>
    <scope>NUCLEOTIDE SEQUENCE</scope>
    <source>
        <strain evidence="1">1</strain>
    </source>
</reference>
<sequence>MFPSNSANSAVWVQRCPRIGDSVHERGFGNRGSIDIEAHCGACDRIQFGLLGAQQFHIHSAVPQQVVRRHHRPPCVTGVSMSLARSSTTSEISRLVCSGLPSPWNRRGELPRPRVGGVVRRRGVGAYSRRPALLIRYHPAVQRLSLVPHCHGRAREPIWPRPPATRAMRRIRQPVPRWRWRREHRPSTPEPRPIVVGGGFFFAVGTGPDWRRDENDPGRAFGYSARTRSGAQWTMQSGPVGPGLKDLCANGF</sequence>
<organism evidence="1">
    <name type="scientific">Mycolicibacterium smegmatis</name>
    <name type="common">Mycobacterium smegmatis</name>
    <dbReference type="NCBI Taxonomy" id="1772"/>
    <lineage>
        <taxon>Bacteria</taxon>
        <taxon>Bacillati</taxon>
        <taxon>Actinomycetota</taxon>
        <taxon>Actinomycetes</taxon>
        <taxon>Mycobacteriales</taxon>
        <taxon>Mycobacteriaceae</taxon>
        <taxon>Mycolicibacterium</taxon>
    </lineage>
</organism>